<dbReference type="Proteomes" id="UP000805841">
    <property type="component" value="Unassembled WGS sequence"/>
</dbReference>
<keyword evidence="9 10" id="KW-0511">Multifunctional enzyme</keyword>
<comment type="caution">
    <text evidence="13">The sequence shown here is derived from an EMBL/GenBank/DDBJ whole genome shotgun (WGS) entry which is preliminary data.</text>
</comment>
<dbReference type="SUPFAM" id="SSF51905">
    <property type="entry name" value="FAD/NAD(P)-binding domain"/>
    <property type="match status" value="1"/>
</dbReference>
<dbReference type="PANTHER" id="PTHR13847">
    <property type="entry name" value="SARCOSINE DEHYDROGENASE-RELATED"/>
    <property type="match status" value="1"/>
</dbReference>
<dbReference type="InterPro" id="IPR023032">
    <property type="entry name" value="tRNA_MAMT_biosynth_bifunc_MnmC"/>
</dbReference>
<dbReference type="PANTHER" id="PTHR13847:SF283">
    <property type="entry name" value="TRNA 5-METHYLAMINOMETHYL-2-THIOURIDINE BIOSYNTHESIS BIFUNCTIONAL PROTEIN MNMC"/>
    <property type="match status" value="1"/>
</dbReference>
<feature type="region of interest" description="FAD-dependent cmnm(5)s(2)U34 oxidoreductase" evidence="10">
    <location>
        <begin position="262"/>
        <end position="641"/>
    </location>
</feature>
<proteinExistence type="inferred from homology"/>
<evidence type="ECO:0000256" key="4">
    <source>
        <dbReference type="ARBA" id="ARBA00022679"/>
    </source>
</evidence>
<dbReference type="Gene3D" id="3.30.9.10">
    <property type="entry name" value="D-Amino Acid Oxidase, subunit A, domain 2"/>
    <property type="match status" value="1"/>
</dbReference>
<dbReference type="NCBIfam" id="TIGR03197">
    <property type="entry name" value="MnmC_Cterm"/>
    <property type="match status" value="1"/>
</dbReference>
<dbReference type="InterPro" id="IPR008471">
    <property type="entry name" value="MnmC-like_methylTransf"/>
</dbReference>
<comment type="catalytic activity">
    <reaction evidence="10">
        <text>5-aminomethyl-2-thiouridine(34) in tRNA + S-adenosyl-L-methionine = 5-methylaminomethyl-2-thiouridine(34) in tRNA + S-adenosyl-L-homocysteine + H(+)</text>
        <dbReference type="Rhea" id="RHEA:19569"/>
        <dbReference type="Rhea" id="RHEA-COMP:10195"/>
        <dbReference type="Rhea" id="RHEA-COMP:10197"/>
        <dbReference type="ChEBI" id="CHEBI:15378"/>
        <dbReference type="ChEBI" id="CHEBI:57856"/>
        <dbReference type="ChEBI" id="CHEBI:59789"/>
        <dbReference type="ChEBI" id="CHEBI:74454"/>
        <dbReference type="ChEBI" id="CHEBI:74455"/>
        <dbReference type="EC" id="2.1.1.61"/>
    </reaction>
</comment>
<keyword evidence="14" id="KW-1185">Reference proteome</keyword>
<dbReference type="RefSeq" id="WP_190419532.1">
    <property type="nucleotide sequence ID" value="NZ_JAAOCA010000009.1"/>
</dbReference>
<feature type="domain" description="MnmC-like methyltransferase" evidence="12">
    <location>
        <begin position="114"/>
        <end position="234"/>
    </location>
</feature>
<keyword evidence="5 10" id="KW-0949">S-adenosyl-L-methionine</keyword>
<gene>
    <name evidence="10 13" type="primary">mnmC</name>
    <name evidence="13" type="ORF">HAQ05_08905</name>
</gene>
<dbReference type="NCBIfam" id="NF002481">
    <property type="entry name" value="PRK01747.1-2"/>
    <property type="match status" value="1"/>
</dbReference>
<reference evidence="13 14" key="1">
    <citation type="journal article" date="2020" name="Insects">
        <title>Bacteria Belonging to Pseudomonas typographi sp. nov. from the Bark Beetle Ips typographus Have Genomic Potential to Aid in the Host Ecology.</title>
        <authorList>
            <person name="Peral-Aranega E."/>
            <person name="Saati-Santamaria Z."/>
            <person name="Kolarik M."/>
            <person name="Rivas R."/>
            <person name="Garcia-Fraile P."/>
        </authorList>
    </citation>
    <scope>NUCLEOTIDE SEQUENCE [LARGE SCALE GENOMIC DNA]</scope>
    <source>
        <strain evidence="13 14">CA3A</strain>
    </source>
</reference>
<dbReference type="Pfam" id="PF01266">
    <property type="entry name" value="DAO"/>
    <property type="match status" value="1"/>
</dbReference>
<evidence type="ECO:0000256" key="9">
    <source>
        <dbReference type="ARBA" id="ARBA00023268"/>
    </source>
</evidence>
<keyword evidence="4 10" id="KW-0808">Transferase</keyword>
<feature type="region of interest" description="tRNA (mnm(5)s(2)U34)-methyltransferase" evidence="10">
    <location>
        <begin position="1"/>
        <end position="236"/>
    </location>
</feature>
<evidence type="ECO:0000256" key="7">
    <source>
        <dbReference type="ARBA" id="ARBA00022827"/>
    </source>
</evidence>
<dbReference type="Pfam" id="PF05430">
    <property type="entry name" value="Methyltransf_30"/>
    <property type="match status" value="1"/>
</dbReference>
<dbReference type="InterPro" id="IPR017610">
    <property type="entry name" value="tRNA_S-uridine_synth_MnmC_C"/>
</dbReference>
<evidence type="ECO:0000256" key="6">
    <source>
        <dbReference type="ARBA" id="ARBA00022694"/>
    </source>
</evidence>
<keyword evidence="7 10" id="KW-0274">FAD</keyword>
<comment type="cofactor">
    <cofactor evidence="10">
        <name>FAD</name>
        <dbReference type="ChEBI" id="CHEBI:57692"/>
    </cofactor>
</comment>
<feature type="domain" description="FAD dependent oxidoreductase" evidence="11">
    <location>
        <begin position="259"/>
        <end position="608"/>
    </location>
</feature>
<evidence type="ECO:0000256" key="1">
    <source>
        <dbReference type="ARBA" id="ARBA00022490"/>
    </source>
</evidence>
<comment type="subcellular location">
    <subcellularLocation>
        <location evidence="10">Cytoplasm</location>
    </subcellularLocation>
</comment>
<dbReference type="NCBIfam" id="NF033855">
    <property type="entry name" value="tRNA_MNMC2"/>
    <property type="match status" value="1"/>
</dbReference>
<keyword evidence="8 10" id="KW-0560">Oxidoreductase</keyword>
<dbReference type="EMBL" id="JAAOCA010000009">
    <property type="protein sequence ID" value="MBD1598822.1"/>
    <property type="molecule type" value="Genomic_DNA"/>
</dbReference>
<sequence>MNDTPRHARIHWDEHGLPVSTAFDDVYFSKESGLAETLHNFIDQNRLCERWRALPAGACFVVGETGFGTGLNFFCAWQLFEQHAPADARLHFVSVEKYPLSRADLARAVALWPQLALYGQQLLGQYLVLQPGFQRVVFAAGRVTLTLLVGDVIEQLAALDAMVDAWFLDGFAPAKNPEMWTPGLFAQLARLSAPGATLGTFTAAGVVRRGLMAEGFDMFRVPGFGRKREVMRGVYTGAPQPVSGPWFNRPPTPHGERRAVVIGAGLAGCASAASLAARGWRVTVLDRAGGLAQGASGNPQGVLYLKLSAHGTALSRLIVSGFGYIRRQLEHLPQGQAWDACGVLQLAFDEKERNRQAALAQAFDSDLVQALAQDAASIQAGVGVPSGGLYFPDAGWVHPAALCRWWMDHPAIEFRPYCQVSALERDAGAWRLFDGERCLEQAPVVIVANAEDAARLTGLPLKPIRGQVTYLPANRPSGALRTVLCAEGYIAPPRLGEHTLGASFDFTATGLQPTNAEHAGNLARLAQISPELAGAWALQPAELSGRASLRCTTPDYLPVIGPLSEAHGNEQPGGSAAPRWREGLYVNSGHGSRGLVTAPLAGELLAAWLEGEPLPLPRDVAHACHPDRFLMRQLKKRRVHS</sequence>
<dbReference type="Gene3D" id="3.50.50.60">
    <property type="entry name" value="FAD/NAD(P)-binding domain"/>
    <property type="match status" value="1"/>
</dbReference>
<dbReference type="HAMAP" id="MF_01102">
    <property type="entry name" value="MnmC"/>
    <property type="match status" value="1"/>
</dbReference>
<dbReference type="InterPro" id="IPR036188">
    <property type="entry name" value="FAD/NAD-bd_sf"/>
</dbReference>
<evidence type="ECO:0000256" key="2">
    <source>
        <dbReference type="ARBA" id="ARBA00022603"/>
    </source>
</evidence>
<evidence type="ECO:0000256" key="8">
    <source>
        <dbReference type="ARBA" id="ARBA00023002"/>
    </source>
</evidence>
<keyword evidence="2 10" id="KW-0489">Methyltransferase</keyword>
<comment type="function">
    <text evidence="10">Catalyzes the last two steps in the biosynthesis of 5-methylaminomethyl-2-thiouridine (mnm(5)s(2)U) at the wobble position (U34) in tRNA. Catalyzes the FAD-dependent demodification of cmnm(5)s(2)U34 to nm(5)s(2)U34, followed by the transfer of a methyl group from S-adenosyl-L-methionine to nm(5)s(2)U34, to form mnm(5)s(2)U34.</text>
</comment>
<evidence type="ECO:0000259" key="11">
    <source>
        <dbReference type="Pfam" id="PF01266"/>
    </source>
</evidence>
<keyword evidence="3 10" id="KW-0285">Flavoprotein</keyword>
<dbReference type="SUPFAM" id="SSF54373">
    <property type="entry name" value="FAD-linked reductases, C-terminal domain"/>
    <property type="match status" value="1"/>
</dbReference>
<organism evidence="13 14">
    <name type="scientific">Pseudomonas typographi</name>
    <dbReference type="NCBI Taxonomy" id="2715964"/>
    <lineage>
        <taxon>Bacteria</taxon>
        <taxon>Pseudomonadati</taxon>
        <taxon>Pseudomonadota</taxon>
        <taxon>Gammaproteobacteria</taxon>
        <taxon>Pseudomonadales</taxon>
        <taxon>Pseudomonadaceae</taxon>
        <taxon>Pseudomonas</taxon>
    </lineage>
</organism>
<dbReference type="InterPro" id="IPR047785">
    <property type="entry name" value="tRNA_MNMC2"/>
</dbReference>
<dbReference type="EC" id="2.1.1.61" evidence="10"/>
<evidence type="ECO:0000256" key="5">
    <source>
        <dbReference type="ARBA" id="ARBA00022691"/>
    </source>
</evidence>
<comment type="similarity">
    <text evidence="10">In the C-terminal section; belongs to the DAO family.</text>
</comment>
<protein>
    <recommendedName>
        <fullName evidence="10">tRNA 5-methylaminomethyl-2-thiouridine biosynthesis bifunctional protein MnmC</fullName>
        <shortName evidence="10">tRNA mnm(5)s(2)U biosynthesis bifunctional protein</shortName>
    </recommendedName>
    <domain>
        <recommendedName>
            <fullName evidence="10">tRNA (mnm(5)s(2)U34)-methyltransferase</fullName>
            <ecNumber evidence="10">2.1.1.61</ecNumber>
        </recommendedName>
    </domain>
    <domain>
        <recommendedName>
            <fullName evidence="10">FAD-dependent cmnm(5)s(2)U34 oxidoreductase</fullName>
            <ecNumber evidence="10">1.5.-.-</ecNumber>
        </recommendedName>
    </domain>
</protein>
<name>A0ABR7Z063_9PSED</name>
<comment type="similarity">
    <text evidence="10">In the N-terminal section; belongs to the methyltransferase superfamily. tRNA (mnm(5)s(2)U34)-methyltransferase family.</text>
</comment>
<dbReference type="InterPro" id="IPR029063">
    <property type="entry name" value="SAM-dependent_MTases_sf"/>
</dbReference>
<evidence type="ECO:0000256" key="3">
    <source>
        <dbReference type="ARBA" id="ARBA00022630"/>
    </source>
</evidence>
<dbReference type="EC" id="1.5.-.-" evidence="10"/>
<evidence type="ECO:0000256" key="10">
    <source>
        <dbReference type="HAMAP-Rule" id="MF_01102"/>
    </source>
</evidence>
<dbReference type="Gene3D" id="3.40.50.150">
    <property type="entry name" value="Vaccinia Virus protein VP39"/>
    <property type="match status" value="1"/>
</dbReference>
<keyword evidence="1 10" id="KW-0963">Cytoplasm</keyword>
<evidence type="ECO:0000259" key="12">
    <source>
        <dbReference type="Pfam" id="PF05430"/>
    </source>
</evidence>
<dbReference type="InterPro" id="IPR006076">
    <property type="entry name" value="FAD-dep_OxRdtase"/>
</dbReference>
<accession>A0ABR7Z063</accession>
<keyword evidence="6 10" id="KW-0819">tRNA processing</keyword>
<evidence type="ECO:0000313" key="14">
    <source>
        <dbReference type="Proteomes" id="UP000805841"/>
    </source>
</evidence>
<evidence type="ECO:0000313" key="13">
    <source>
        <dbReference type="EMBL" id="MBD1598822.1"/>
    </source>
</evidence>